<dbReference type="InterPro" id="IPR022271">
    <property type="entry name" value="Lipocalin_ApoD"/>
</dbReference>
<dbReference type="OrthoDB" id="565904at2759"/>
<dbReference type="FunFam" id="2.40.128.20:FF:000003">
    <property type="entry name" value="Apolipoprotein D"/>
    <property type="match status" value="1"/>
</dbReference>
<dbReference type="PANTHER" id="PTHR10612:SF34">
    <property type="entry name" value="APOLIPOPROTEIN D"/>
    <property type="match status" value="1"/>
</dbReference>
<keyword evidence="9" id="KW-0325">Glycoprotein</keyword>
<keyword evidence="5" id="KW-0964">Secreted</keyword>
<protein>
    <recommendedName>
        <fullName evidence="3">Apolipoprotein D</fullName>
    </recommendedName>
</protein>
<evidence type="ECO:0000313" key="12">
    <source>
        <dbReference type="EMBL" id="RZF38442.1"/>
    </source>
</evidence>
<accession>A0A482WYN3</accession>
<evidence type="ECO:0000256" key="2">
    <source>
        <dbReference type="ARBA" id="ARBA00006889"/>
    </source>
</evidence>
<keyword evidence="7" id="KW-0446">Lipid-binding</keyword>
<dbReference type="GO" id="GO:0031409">
    <property type="term" value="F:pigment binding"/>
    <property type="evidence" value="ECO:0007669"/>
    <property type="project" value="InterPro"/>
</dbReference>
<evidence type="ECO:0000256" key="4">
    <source>
        <dbReference type="ARBA" id="ARBA00022448"/>
    </source>
</evidence>
<dbReference type="PRINTS" id="PR01273">
    <property type="entry name" value="INVTBRTCOLOR"/>
</dbReference>
<dbReference type="GO" id="GO:0000302">
    <property type="term" value="P:response to reactive oxygen species"/>
    <property type="evidence" value="ECO:0007669"/>
    <property type="project" value="TreeGrafter"/>
</dbReference>
<evidence type="ECO:0000256" key="3">
    <source>
        <dbReference type="ARBA" id="ARBA00019890"/>
    </source>
</evidence>
<dbReference type="AlphaFoldDB" id="A0A482WYN3"/>
<evidence type="ECO:0000256" key="9">
    <source>
        <dbReference type="ARBA" id="ARBA00023180"/>
    </source>
</evidence>
<feature type="signal peptide" evidence="10">
    <location>
        <begin position="1"/>
        <end position="22"/>
    </location>
</feature>
<dbReference type="SMR" id="A0A482WYN3"/>
<dbReference type="InterPro" id="IPR012674">
    <property type="entry name" value="Calycin"/>
</dbReference>
<evidence type="ECO:0000256" key="8">
    <source>
        <dbReference type="ARBA" id="ARBA00023157"/>
    </source>
</evidence>
<keyword evidence="8" id="KW-1015">Disulfide bond</keyword>
<sequence>MYCLEVCMVVAVLSSIYGNAHGQSIGMGSCPHVTVKDNFEPVKYTGRWYEYSRIINTFQLGGSCVTADYTPEIDSNNEFTGNILVKNSMINWRGKTSSIGGKAVPLDKSTNDAKYIVIFKNVPTNGSYWVVDTDYESYSVVYSCTSIFGLFNLKFLWLLTRTPEPTQYVIERMNSVLETNGLSSYLLSKTNQKNCKYIELS</sequence>
<keyword evidence="13" id="KW-1185">Reference proteome</keyword>
<evidence type="ECO:0000256" key="6">
    <source>
        <dbReference type="ARBA" id="ARBA00022729"/>
    </source>
</evidence>
<evidence type="ECO:0000256" key="7">
    <source>
        <dbReference type="ARBA" id="ARBA00023121"/>
    </source>
</evidence>
<dbReference type="GO" id="GO:0008289">
    <property type="term" value="F:lipid binding"/>
    <property type="evidence" value="ECO:0007669"/>
    <property type="project" value="UniProtKB-KW"/>
</dbReference>
<dbReference type="PIRSF" id="PIRSF036893">
    <property type="entry name" value="Lipocalin_ApoD"/>
    <property type="match status" value="1"/>
</dbReference>
<gene>
    <name evidence="12" type="ORF">LSTR_LSTR011932</name>
</gene>
<evidence type="ECO:0000313" key="13">
    <source>
        <dbReference type="Proteomes" id="UP000291343"/>
    </source>
</evidence>
<dbReference type="Proteomes" id="UP000291343">
    <property type="component" value="Unassembled WGS sequence"/>
</dbReference>
<dbReference type="PRINTS" id="PR00179">
    <property type="entry name" value="LIPOCALIN"/>
</dbReference>
<comment type="subcellular location">
    <subcellularLocation>
        <location evidence="1">Secreted</location>
    </subcellularLocation>
</comment>
<dbReference type="SUPFAM" id="SSF50814">
    <property type="entry name" value="Lipocalins"/>
    <property type="match status" value="1"/>
</dbReference>
<evidence type="ECO:0000256" key="1">
    <source>
        <dbReference type="ARBA" id="ARBA00004613"/>
    </source>
</evidence>
<organism evidence="12 13">
    <name type="scientific">Laodelphax striatellus</name>
    <name type="common">Small brown planthopper</name>
    <name type="synonym">Delphax striatella</name>
    <dbReference type="NCBI Taxonomy" id="195883"/>
    <lineage>
        <taxon>Eukaryota</taxon>
        <taxon>Metazoa</taxon>
        <taxon>Ecdysozoa</taxon>
        <taxon>Arthropoda</taxon>
        <taxon>Hexapoda</taxon>
        <taxon>Insecta</taxon>
        <taxon>Pterygota</taxon>
        <taxon>Neoptera</taxon>
        <taxon>Paraneoptera</taxon>
        <taxon>Hemiptera</taxon>
        <taxon>Auchenorrhyncha</taxon>
        <taxon>Fulgoroidea</taxon>
        <taxon>Delphacidae</taxon>
        <taxon>Criomorphinae</taxon>
        <taxon>Laodelphax</taxon>
    </lineage>
</organism>
<dbReference type="Pfam" id="PF08212">
    <property type="entry name" value="Lipocalin_2"/>
    <property type="match status" value="1"/>
</dbReference>
<keyword evidence="4" id="KW-0813">Transport</keyword>
<dbReference type="Gene3D" id="2.40.128.20">
    <property type="match status" value="1"/>
</dbReference>
<dbReference type="InterPro" id="IPR000566">
    <property type="entry name" value="Lipocln_cytosolic_FA-bd_dom"/>
</dbReference>
<dbReference type="CDD" id="cd19437">
    <property type="entry name" value="lipocalin_apoD-like"/>
    <property type="match status" value="1"/>
</dbReference>
<dbReference type="PANTHER" id="PTHR10612">
    <property type="entry name" value="APOLIPOPROTEIN D"/>
    <property type="match status" value="1"/>
</dbReference>
<feature type="chain" id="PRO_5019622336" description="Apolipoprotein D" evidence="10">
    <location>
        <begin position="23"/>
        <end position="201"/>
    </location>
</feature>
<dbReference type="EMBL" id="QKKF02022267">
    <property type="protein sequence ID" value="RZF38442.1"/>
    <property type="molecule type" value="Genomic_DNA"/>
</dbReference>
<dbReference type="GO" id="GO:0005737">
    <property type="term" value="C:cytoplasm"/>
    <property type="evidence" value="ECO:0007669"/>
    <property type="project" value="TreeGrafter"/>
</dbReference>
<comment type="caution">
    <text evidence="12">The sequence shown here is derived from an EMBL/GenBank/DDBJ whole genome shotgun (WGS) entry which is preliminary data.</text>
</comment>
<dbReference type="GO" id="GO:0005576">
    <property type="term" value="C:extracellular region"/>
    <property type="evidence" value="ECO:0007669"/>
    <property type="project" value="UniProtKB-SubCell"/>
</dbReference>
<name>A0A482WYN3_LAOST</name>
<dbReference type="InParanoid" id="A0A482WYN3"/>
<evidence type="ECO:0000256" key="5">
    <source>
        <dbReference type="ARBA" id="ARBA00022525"/>
    </source>
</evidence>
<feature type="domain" description="Lipocalin/cytosolic fatty-acid binding" evidence="11">
    <location>
        <begin position="43"/>
        <end position="190"/>
    </location>
</feature>
<dbReference type="GO" id="GO:0006629">
    <property type="term" value="P:lipid metabolic process"/>
    <property type="evidence" value="ECO:0007669"/>
    <property type="project" value="TreeGrafter"/>
</dbReference>
<dbReference type="InterPro" id="IPR003057">
    <property type="entry name" value="Invtbrt_color"/>
</dbReference>
<evidence type="ECO:0000259" key="11">
    <source>
        <dbReference type="Pfam" id="PF08212"/>
    </source>
</evidence>
<reference evidence="12 13" key="1">
    <citation type="journal article" date="2017" name="Gigascience">
        <title>Genome sequence of the small brown planthopper, Laodelphax striatellus.</title>
        <authorList>
            <person name="Zhu J."/>
            <person name="Jiang F."/>
            <person name="Wang X."/>
            <person name="Yang P."/>
            <person name="Bao Y."/>
            <person name="Zhao W."/>
            <person name="Wang W."/>
            <person name="Lu H."/>
            <person name="Wang Q."/>
            <person name="Cui N."/>
            <person name="Li J."/>
            <person name="Chen X."/>
            <person name="Luo L."/>
            <person name="Yu J."/>
            <person name="Kang L."/>
            <person name="Cui F."/>
        </authorList>
    </citation>
    <scope>NUCLEOTIDE SEQUENCE [LARGE SCALE GENOMIC DNA]</scope>
    <source>
        <strain evidence="12">Lst14</strain>
    </source>
</reference>
<comment type="similarity">
    <text evidence="2 10">Belongs to the calycin superfamily. Lipocalin family.</text>
</comment>
<evidence type="ECO:0000256" key="10">
    <source>
        <dbReference type="PIRNR" id="PIRNR036893"/>
    </source>
</evidence>
<proteinExistence type="inferred from homology"/>
<keyword evidence="6 10" id="KW-0732">Signal</keyword>